<protein>
    <recommendedName>
        <fullName evidence="3">MFS general substrate transporter</fullName>
    </recommendedName>
</protein>
<proteinExistence type="predicted"/>
<evidence type="ECO:0008006" key="3">
    <source>
        <dbReference type="Google" id="ProtNLM"/>
    </source>
</evidence>
<evidence type="ECO:0000313" key="1">
    <source>
        <dbReference type="EMBL" id="PWY92288.1"/>
    </source>
</evidence>
<dbReference type="OrthoDB" id="5384685at2759"/>
<dbReference type="GeneID" id="37063862"/>
<keyword evidence="2" id="KW-1185">Reference proteome</keyword>
<sequence>MAFIYIYRALKRHVAQLVDDANHIDTKSLTSEDPLTHPYKASPSKAIDPAQILGITLKHDPNDEKYYEVGWATPDDPINPHQWSFSRQIGATMCVCLIALLTTMASSIDAAILTDAAEELGVSEVAESLATGLYLV</sequence>
<dbReference type="Proteomes" id="UP000247233">
    <property type="component" value="Unassembled WGS sequence"/>
</dbReference>
<dbReference type="RefSeq" id="XP_025404027.1">
    <property type="nucleotide sequence ID" value="XM_025541625.1"/>
</dbReference>
<dbReference type="AlphaFoldDB" id="A0A317X5T3"/>
<dbReference type="VEuPathDB" id="FungiDB:BO70DRAFT_348690"/>
<name>A0A317X5T3_9EURO</name>
<gene>
    <name evidence="1" type="ORF">BO70DRAFT_348690</name>
</gene>
<dbReference type="EMBL" id="MSFL01000001">
    <property type="protein sequence ID" value="PWY92288.1"/>
    <property type="molecule type" value="Genomic_DNA"/>
</dbReference>
<evidence type="ECO:0000313" key="2">
    <source>
        <dbReference type="Proteomes" id="UP000247233"/>
    </source>
</evidence>
<reference evidence="1 2" key="1">
    <citation type="submission" date="2016-12" db="EMBL/GenBank/DDBJ databases">
        <title>The genomes of Aspergillus section Nigri reveals drivers in fungal speciation.</title>
        <authorList>
            <consortium name="DOE Joint Genome Institute"/>
            <person name="Vesth T.C."/>
            <person name="Nybo J."/>
            <person name="Theobald S."/>
            <person name="Brandl J."/>
            <person name="Frisvad J.C."/>
            <person name="Nielsen K.F."/>
            <person name="Lyhne E.K."/>
            <person name="Kogle M.E."/>
            <person name="Kuo A."/>
            <person name="Riley R."/>
            <person name="Clum A."/>
            <person name="Nolan M."/>
            <person name="Lipzen A."/>
            <person name="Salamov A."/>
            <person name="Henrissat B."/>
            <person name="Wiebenga A."/>
            <person name="De Vries R.P."/>
            <person name="Grigoriev I.V."/>
            <person name="Mortensen U.H."/>
            <person name="Andersen M.R."/>
            <person name="Baker S.E."/>
        </authorList>
    </citation>
    <scope>NUCLEOTIDE SEQUENCE [LARGE SCALE GENOMIC DNA]</scope>
    <source>
        <strain evidence="1 2">CBS 117.55</strain>
    </source>
</reference>
<organism evidence="1 2">
    <name type="scientific">Aspergillus heteromorphus CBS 117.55</name>
    <dbReference type="NCBI Taxonomy" id="1448321"/>
    <lineage>
        <taxon>Eukaryota</taxon>
        <taxon>Fungi</taxon>
        <taxon>Dikarya</taxon>
        <taxon>Ascomycota</taxon>
        <taxon>Pezizomycotina</taxon>
        <taxon>Eurotiomycetes</taxon>
        <taxon>Eurotiomycetidae</taxon>
        <taxon>Eurotiales</taxon>
        <taxon>Aspergillaceae</taxon>
        <taxon>Aspergillus</taxon>
        <taxon>Aspergillus subgen. Circumdati</taxon>
    </lineage>
</organism>
<comment type="caution">
    <text evidence="1">The sequence shown here is derived from an EMBL/GenBank/DDBJ whole genome shotgun (WGS) entry which is preliminary data.</text>
</comment>
<dbReference type="STRING" id="1448321.A0A317X5T3"/>
<accession>A0A317X5T3</accession>